<dbReference type="GO" id="GO:0140359">
    <property type="term" value="F:ABC-type transporter activity"/>
    <property type="evidence" value="ECO:0007669"/>
    <property type="project" value="InterPro"/>
</dbReference>
<feature type="transmembrane region" description="Helical" evidence="5">
    <location>
        <begin position="586"/>
        <end position="610"/>
    </location>
</feature>
<gene>
    <name evidence="7" type="ORF">DI609_03775</name>
</gene>
<feature type="transmembrane region" description="Helical" evidence="5">
    <location>
        <begin position="539"/>
        <end position="556"/>
    </location>
</feature>
<dbReference type="Gene3D" id="3.40.1710.10">
    <property type="entry name" value="abc type-2 transporter like domain"/>
    <property type="match status" value="1"/>
</dbReference>
<evidence type="ECO:0000256" key="4">
    <source>
        <dbReference type="ARBA" id="ARBA00023136"/>
    </source>
</evidence>
<dbReference type="InterPro" id="IPR017500">
    <property type="entry name" value="Phage_infect_YhgE_N"/>
</dbReference>
<sequence>MSKIREILRHDLRSARKNVITMIVLFGLTVVPLVFTVFNVLASWNPFDNTDELKIAVSSEDEGHDTDLAQVNLNLGEQVLAQLSLNKQIDWIITTKEDALDGTRSGEYYASIVLPPSFSKDLMTFYIAGTEPTELTMHTNQKKNSLAPMITEQAATGAIDQINESFSEVVNNVGLGLVTDLNKVLTDGDTKAVLNRMESSVDGVARQLRQGSNSVSSLSSLVESTIPLAQSAERITESAGAQMDALNLSGTGGSGGSGGASGAGDEALANLGRTFAGAASSLGVSLQATSDSYNAVGNSIDRVFGRADNSPETSANALDRMADRFDAQLDGLNDLRNTLETRVAPALPITAKPAYHRVLNNIDESIARTTELRDTFRRSAKDLRSGKASMEQARKDSKSAIATAVAAVDKAKNSYANDLQPQLAKLGDSVQQLSQSVKGVKADLQRAKGTLGDASLADSLGSMQAATAELSKKLNQRADDADKLAEEIKKAGETGDLSRLARMIGNDPSLLAQHMANPTAVKREPLNEVNSFGTGMTPLYASLALWVGALITSVVVHTRISERGEETEEALDPERYSRAQAYLGRFGIFALIGTVQSLLMAAGLIFFVGIEPAHPFLFTLACWLSSMVFMLVVYTLVISFGSAGKALGVLLLVFQVSGAGGAYPLELLPGWFQSMSPFLPATYAIRAFRSSIAGIYQGDYWLDILGLLVFILPALLLGLVLRKGLDGYNRRMDEGIAESKVLA</sequence>
<dbReference type="NCBIfam" id="TIGR03061">
    <property type="entry name" value="pip_yhgE_Nterm"/>
    <property type="match status" value="1"/>
</dbReference>
<evidence type="ECO:0000256" key="1">
    <source>
        <dbReference type="ARBA" id="ARBA00004141"/>
    </source>
</evidence>
<dbReference type="InterPro" id="IPR017501">
    <property type="entry name" value="Phage_infect_YhgE_C"/>
</dbReference>
<feature type="transmembrane region" description="Helical" evidence="5">
    <location>
        <begin position="20"/>
        <end position="44"/>
    </location>
</feature>
<dbReference type="NCBIfam" id="TIGR03062">
    <property type="entry name" value="pip_yhgE_Cterm"/>
    <property type="match status" value="1"/>
</dbReference>
<dbReference type="Proteomes" id="UP000249451">
    <property type="component" value="Unassembled WGS sequence"/>
</dbReference>
<evidence type="ECO:0000313" key="7">
    <source>
        <dbReference type="EMBL" id="PZP01591.1"/>
    </source>
</evidence>
<feature type="transmembrane region" description="Helical" evidence="5">
    <location>
        <begin position="616"/>
        <end position="640"/>
    </location>
</feature>
<accession>A0A2W5B4J0</accession>
<dbReference type="AlphaFoldDB" id="A0A2W5B4J0"/>
<keyword evidence="3 5" id="KW-1133">Transmembrane helix</keyword>
<feature type="transmembrane region" description="Helical" evidence="5">
    <location>
        <begin position="700"/>
        <end position="721"/>
    </location>
</feature>
<comment type="subcellular location">
    <subcellularLocation>
        <location evidence="1">Membrane</location>
        <topology evidence="1">Multi-pass membrane protein</topology>
    </subcellularLocation>
</comment>
<dbReference type="PANTHER" id="PTHR43077:SF5">
    <property type="entry name" value="PHAGE INFECTION PROTEIN"/>
    <property type="match status" value="1"/>
</dbReference>
<evidence type="ECO:0000259" key="6">
    <source>
        <dbReference type="Pfam" id="PF12698"/>
    </source>
</evidence>
<comment type="caution">
    <text evidence="7">The sequence shown here is derived from an EMBL/GenBank/DDBJ whole genome shotgun (WGS) entry which is preliminary data.</text>
</comment>
<proteinExistence type="predicted"/>
<dbReference type="PANTHER" id="PTHR43077">
    <property type="entry name" value="TRANSPORT PERMEASE YVFS-RELATED"/>
    <property type="match status" value="1"/>
</dbReference>
<feature type="domain" description="ABC-2 type transporter transmembrane" evidence="6">
    <location>
        <begin position="24"/>
        <end position="167"/>
    </location>
</feature>
<dbReference type="Pfam" id="PF12698">
    <property type="entry name" value="ABC2_membrane_3"/>
    <property type="match status" value="2"/>
</dbReference>
<protein>
    <submittedName>
        <fullName evidence="7">YhgE/Pip domain-containing protein</fullName>
    </submittedName>
</protein>
<evidence type="ECO:0000256" key="5">
    <source>
        <dbReference type="SAM" id="Phobius"/>
    </source>
</evidence>
<evidence type="ECO:0000313" key="8">
    <source>
        <dbReference type="Proteomes" id="UP000249451"/>
    </source>
</evidence>
<dbReference type="InterPro" id="IPR051328">
    <property type="entry name" value="T7SS_ABC-Transporter"/>
</dbReference>
<dbReference type="EMBL" id="QFNY01000063">
    <property type="protein sequence ID" value="PZP01591.1"/>
    <property type="molecule type" value="Genomic_DNA"/>
</dbReference>
<feature type="transmembrane region" description="Helical" evidence="5">
    <location>
        <begin position="647"/>
        <end position="665"/>
    </location>
</feature>
<keyword evidence="2 5" id="KW-0812">Transmembrane</keyword>
<organism evidence="7 8">
    <name type="scientific">Corynebacterium urealyticum</name>
    <dbReference type="NCBI Taxonomy" id="43771"/>
    <lineage>
        <taxon>Bacteria</taxon>
        <taxon>Bacillati</taxon>
        <taxon>Actinomycetota</taxon>
        <taxon>Actinomycetes</taxon>
        <taxon>Mycobacteriales</taxon>
        <taxon>Corynebacteriaceae</taxon>
        <taxon>Corynebacterium</taxon>
    </lineage>
</organism>
<reference evidence="7 8" key="1">
    <citation type="submission" date="2017-11" db="EMBL/GenBank/DDBJ databases">
        <title>Infants hospitalized years apart are colonized by the same room-sourced microbial strains.</title>
        <authorList>
            <person name="Brooks B."/>
            <person name="Olm M.R."/>
            <person name="Firek B.A."/>
            <person name="Baker R."/>
            <person name="Thomas B.C."/>
            <person name="Morowitz M.J."/>
            <person name="Banfield J.F."/>
        </authorList>
    </citation>
    <scope>NUCLEOTIDE SEQUENCE [LARGE SCALE GENOMIC DNA]</scope>
    <source>
        <strain evidence="7">S2_012_000_R3_87</strain>
    </source>
</reference>
<keyword evidence="4 5" id="KW-0472">Membrane</keyword>
<dbReference type="GO" id="GO:0016020">
    <property type="term" value="C:membrane"/>
    <property type="evidence" value="ECO:0007669"/>
    <property type="project" value="UniProtKB-SubCell"/>
</dbReference>
<dbReference type="InterPro" id="IPR013525">
    <property type="entry name" value="ABC2_TM"/>
</dbReference>
<dbReference type="Gene3D" id="1.20.1480.30">
    <property type="entry name" value="Designed four-helix bundle protein"/>
    <property type="match status" value="1"/>
</dbReference>
<evidence type="ECO:0000256" key="2">
    <source>
        <dbReference type="ARBA" id="ARBA00022692"/>
    </source>
</evidence>
<evidence type="ECO:0000256" key="3">
    <source>
        <dbReference type="ARBA" id="ARBA00022989"/>
    </source>
</evidence>
<feature type="domain" description="ABC-2 type transporter transmembrane" evidence="6">
    <location>
        <begin position="389"/>
        <end position="719"/>
    </location>
</feature>
<name>A0A2W5B4J0_9CORY</name>